<name>A0A478FSQ0_9MOLU</name>
<accession>A0A478FSQ0</accession>
<dbReference type="EMBL" id="BIMN01000002">
    <property type="protein sequence ID" value="GCE63499.1"/>
    <property type="molecule type" value="Genomic_DNA"/>
</dbReference>
<sequence length="291" mass="31976">MSVAKAAGAAAVVVGVAGTGYGVSEYLRKPYTLSNFLSSDKGKDKKAEYEHQLGGVAGNGDILVANIAENEKWWKSRFDSLNLESIDKSTAFNSVTTYSADTSSKTAINKLCDDAYKKHVSEFSEVTNVDKSKYKKNVELFCTVSGKEGSVVLGIKGIPTTLKGQSGYSETTNNTKYGYKHADQLISTVADRNRGFWEERVKKLVSGDSVTFVSGGFFENNFKTAFDAYKAETKDVDKPSKLTSAVEKLKEGCKAKYGHTDAINSSDQEKWTEFWKFCSVEGKLPDNWKPK</sequence>
<organism evidence="1 2">
    <name type="scientific">Candidatus Mycoplasma haematohominis</name>
    <dbReference type="NCBI Taxonomy" id="1494318"/>
    <lineage>
        <taxon>Bacteria</taxon>
        <taxon>Bacillati</taxon>
        <taxon>Mycoplasmatota</taxon>
        <taxon>Mollicutes</taxon>
        <taxon>Mycoplasmataceae</taxon>
        <taxon>Mycoplasma</taxon>
    </lineage>
</organism>
<evidence type="ECO:0000313" key="2">
    <source>
        <dbReference type="Proteomes" id="UP000324831"/>
    </source>
</evidence>
<dbReference type="Proteomes" id="UP000324831">
    <property type="component" value="Unassembled WGS sequence"/>
</dbReference>
<protein>
    <submittedName>
        <fullName evidence="1">Uncharacterized protein</fullName>
    </submittedName>
</protein>
<proteinExistence type="predicted"/>
<gene>
    <name evidence="1" type="ORF">MHSWG343_04960</name>
</gene>
<reference evidence="1 2" key="1">
    <citation type="submission" date="2019-01" db="EMBL/GenBank/DDBJ databases">
        <title>Draft genome sequences of Candidatus Mycoplasma haemohominis SWG34-3 identified from a patient with pyrexia, anemia and liver dysfunction.</title>
        <authorList>
            <person name="Sekizuka T."/>
            <person name="Hattori N."/>
            <person name="Katano H."/>
            <person name="Takuma T."/>
            <person name="Ito T."/>
            <person name="Arai N."/>
            <person name="Yanai R."/>
            <person name="Ishii S."/>
            <person name="Miura Y."/>
            <person name="Tokunaga T."/>
            <person name="Watanabe H."/>
            <person name="Nomura N."/>
            <person name="Eguchi J."/>
            <person name="Arai T."/>
            <person name="Hasegawa H."/>
            <person name="Nakamaki T."/>
            <person name="Wakita T."/>
            <person name="Niki Y."/>
            <person name="Kuroda M."/>
        </authorList>
    </citation>
    <scope>NUCLEOTIDE SEQUENCE [LARGE SCALE GENOMIC DNA]</scope>
    <source>
        <strain evidence="1">SWG34-3</strain>
    </source>
</reference>
<evidence type="ECO:0000313" key="1">
    <source>
        <dbReference type="EMBL" id="GCE63499.1"/>
    </source>
</evidence>
<comment type="caution">
    <text evidence="1">The sequence shown here is derived from an EMBL/GenBank/DDBJ whole genome shotgun (WGS) entry which is preliminary data.</text>
</comment>
<dbReference type="AlphaFoldDB" id="A0A478FSQ0"/>